<feature type="transmembrane region" description="Helical" evidence="2">
    <location>
        <begin position="33"/>
        <end position="54"/>
    </location>
</feature>
<evidence type="ECO:0000313" key="3">
    <source>
        <dbReference type="EMBL" id="EGC02585.1"/>
    </source>
</evidence>
<keyword evidence="4" id="KW-1185">Reference proteome</keyword>
<accession>E9SDP6</accession>
<name>E9SDP6_RUMAL</name>
<evidence type="ECO:0000313" key="4">
    <source>
        <dbReference type="Proteomes" id="UP000004259"/>
    </source>
</evidence>
<dbReference type="EMBL" id="ADKM02000091">
    <property type="protein sequence ID" value="EGC02585.1"/>
    <property type="molecule type" value="Genomic_DNA"/>
</dbReference>
<comment type="caution">
    <text evidence="3">The sequence shown here is derived from an EMBL/GenBank/DDBJ whole genome shotgun (WGS) entry which is preliminary data.</text>
</comment>
<sequence length="102" mass="10741">MYGIVPSYLPQSGQQSSPRQQKEIKMKADKRQLVIVSLKGIAAALLIAGCFFAFNGRLPAADDINGMVALTAVCMAGSFGGIMTDTAENDLHPTENAGNSPI</sequence>
<feature type="compositionally biased region" description="Low complexity" evidence="1">
    <location>
        <begin position="10"/>
        <end position="19"/>
    </location>
</feature>
<proteinExistence type="predicted"/>
<evidence type="ECO:0000256" key="2">
    <source>
        <dbReference type="SAM" id="Phobius"/>
    </source>
</evidence>
<dbReference type="STRING" id="246199.CUS_7245"/>
<keyword evidence="2" id="KW-1133">Transmembrane helix</keyword>
<reference evidence="3 4" key="1">
    <citation type="submission" date="2011-02" db="EMBL/GenBank/DDBJ databases">
        <authorList>
            <person name="Nelson K.E."/>
            <person name="Sutton G."/>
            <person name="Torralba M."/>
            <person name="Durkin S."/>
            <person name="Harkins D."/>
            <person name="Montgomery R."/>
            <person name="Ziemer C."/>
            <person name="Klaassens E."/>
            <person name="Ocuiv P."/>
            <person name="Morrison M."/>
        </authorList>
    </citation>
    <scope>NUCLEOTIDE SEQUENCE [LARGE SCALE GENOMIC DNA]</scope>
    <source>
        <strain evidence="3 4">8</strain>
    </source>
</reference>
<dbReference type="Proteomes" id="UP000004259">
    <property type="component" value="Unassembled WGS sequence"/>
</dbReference>
<dbReference type="AlphaFoldDB" id="E9SDP6"/>
<feature type="transmembrane region" description="Helical" evidence="2">
    <location>
        <begin position="66"/>
        <end position="84"/>
    </location>
</feature>
<organism evidence="3 4">
    <name type="scientific">Ruminococcus albus 8</name>
    <dbReference type="NCBI Taxonomy" id="246199"/>
    <lineage>
        <taxon>Bacteria</taxon>
        <taxon>Bacillati</taxon>
        <taxon>Bacillota</taxon>
        <taxon>Clostridia</taxon>
        <taxon>Eubacteriales</taxon>
        <taxon>Oscillospiraceae</taxon>
        <taxon>Ruminococcus</taxon>
    </lineage>
</organism>
<protein>
    <submittedName>
        <fullName evidence="3">Uncharacterized protein</fullName>
    </submittedName>
</protein>
<keyword evidence="2" id="KW-0812">Transmembrane</keyword>
<gene>
    <name evidence="3" type="ORF">CUS_7245</name>
</gene>
<keyword evidence="2" id="KW-0472">Membrane</keyword>
<feature type="region of interest" description="Disordered" evidence="1">
    <location>
        <begin position="1"/>
        <end position="23"/>
    </location>
</feature>
<evidence type="ECO:0000256" key="1">
    <source>
        <dbReference type="SAM" id="MobiDB-lite"/>
    </source>
</evidence>